<proteinExistence type="predicted"/>
<dbReference type="PANTHER" id="PTHR43586:SF21">
    <property type="entry name" value="PYRIDOXAL PHOSPHATE (PLP)-DEPENDENT ASPARTATE AMINOTRANSFERASE SUPERFAMILY"/>
    <property type="match status" value="1"/>
</dbReference>
<reference evidence="2" key="2">
    <citation type="submission" date="2020-09" db="EMBL/GenBank/DDBJ databases">
        <authorList>
            <person name="Sun Q."/>
            <person name="Zhou Y."/>
        </authorList>
    </citation>
    <scope>NUCLEOTIDE SEQUENCE</scope>
    <source>
        <strain evidence="2">CGMCC 1.14988</strain>
    </source>
</reference>
<feature type="domain" description="Aminotransferase class V" evidence="1">
    <location>
        <begin position="27"/>
        <end position="291"/>
    </location>
</feature>
<dbReference type="PANTHER" id="PTHR43586">
    <property type="entry name" value="CYSTEINE DESULFURASE"/>
    <property type="match status" value="1"/>
</dbReference>
<organism evidence="2 3">
    <name type="scientific">Egicoccus halophilus</name>
    <dbReference type="NCBI Taxonomy" id="1670830"/>
    <lineage>
        <taxon>Bacteria</taxon>
        <taxon>Bacillati</taxon>
        <taxon>Actinomycetota</taxon>
        <taxon>Nitriliruptoria</taxon>
        <taxon>Egicoccales</taxon>
        <taxon>Egicoccaceae</taxon>
        <taxon>Egicoccus</taxon>
    </lineage>
</organism>
<accession>A0A8J3AGP1</accession>
<dbReference type="Gene3D" id="3.40.640.10">
    <property type="entry name" value="Type I PLP-dependent aspartate aminotransferase-like (Major domain)"/>
    <property type="match status" value="1"/>
</dbReference>
<dbReference type="EMBL" id="BMHA01000012">
    <property type="protein sequence ID" value="GGI08576.1"/>
    <property type="molecule type" value="Genomic_DNA"/>
</dbReference>
<keyword evidence="2" id="KW-0032">Aminotransferase</keyword>
<dbReference type="InterPro" id="IPR015424">
    <property type="entry name" value="PyrdxlP-dep_Trfase"/>
</dbReference>
<name>A0A8J3AGP1_9ACTN</name>
<keyword evidence="3" id="KW-1185">Reference proteome</keyword>
<keyword evidence="2" id="KW-0808">Transferase</keyword>
<dbReference type="SUPFAM" id="SSF53383">
    <property type="entry name" value="PLP-dependent transferases"/>
    <property type="match status" value="1"/>
</dbReference>
<dbReference type="InterPro" id="IPR000192">
    <property type="entry name" value="Aminotrans_V_dom"/>
</dbReference>
<evidence type="ECO:0000259" key="1">
    <source>
        <dbReference type="Pfam" id="PF00266"/>
    </source>
</evidence>
<dbReference type="GO" id="GO:0008483">
    <property type="term" value="F:transaminase activity"/>
    <property type="evidence" value="ECO:0007669"/>
    <property type="project" value="UniProtKB-KW"/>
</dbReference>
<dbReference type="AlphaFoldDB" id="A0A8J3AGP1"/>
<dbReference type="Pfam" id="PF00266">
    <property type="entry name" value="Aminotran_5"/>
    <property type="match status" value="1"/>
</dbReference>
<evidence type="ECO:0000313" key="3">
    <source>
        <dbReference type="Proteomes" id="UP000650511"/>
    </source>
</evidence>
<dbReference type="RefSeq" id="WP_205745254.1">
    <property type="nucleotide sequence ID" value="NZ_BMHA01000012.1"/>
</dbReference>
<sequence length="361" mass="37686">MATSTTDELAERRLATARAEFDAEVVHLDSATLGLPPRRTVQALERTLDEWRRGVTDAAAFDAVVEASRRDYARLVGVEPAHVAVGSQVSAFVGLVAASLPPGSEVLTATDDFTSVLFPLLAQQARGVTVREAPLERLAEAVTASTGLVAVSAVQSADGRLTDLDDLVAACDAVGARTLVDTTQAAGWLPVDAGRFTYTTGGGYKWLLAPRGTAFFTIGPDHVDQLLPVAASWYAGEDRWSSIYGGPLRLATDARRFDVSPAWQSWVGQAASLELLLEVGTQALHHHACAQAARFCAAVGLPFAGSAIVSARADGAVPGLLADAGIRAATRAGRLRLAFHVSTSAADTDLAAAVLDGHLAP</sequence>
<reference evidence="2" key="1">
    <citation type="journal article" date="2014" name="Int. J. Syst. Evol. Microbiol.">
        <title>Complete genome sequence of Corynebacterium casei LMG S-19264T (=DSM 44701T), isolated from a smear-ripened cheese.</title>
        <authorList>
            <consortium name="US DOE Joint Genome Institute (JGI-PGF)"/>
            <person name="Walter F."/>
            <person name="Albersmeier A."/>
            <person name="Kalinowski J."/>
            <person name="Ruckert C."/>
        </authorList>
    </citation>
    <scope>NUCLEOTIDE SEQUENCE</scope>
    <source>
        <strain evidence="2">CGMCC 1.14988</strain>
    </source>
</reference>
<dbReference type="InterPro" id="IPR015421">
    <property type="entry name" value="PyrdxlP-dep_Trfase_major"/>
</dbReference>
<protein>
    <submittedName>
        <fullName evidence="2">Aminotransferase class V</fullName>
    </submittedName>
</protein>
<gene>
    <name evidence="2" type="ORF">GCM10011354_29770</name>
</gene>
<dbReference type="InterPro" id="IPR015422">
    <property type="entry name" value="PyrdxlP-dep_Trfase_small"/>
</dbReference>
<dbReference type="Gene3D" id="3.90.1150.10">
    <property type="entry name" value="Aspartate Aminotransferase, domain 1"/>
    <property type="match status" value="1"/>
</dbReference>
<evidence type="ECO:0000313" key="2">
    <source>
        <dbReference type="EMBL" id="GGI08576.1"/>
    </source>
</evidence>
<comment type="caution">
    <text evidence="2">The sequence shown here is derived from an EMBL/GenBank/DDBJ whole genome shotgun (WGS) entry which is preliminary data.</text>
</comment>
<dbReference type="Proteomes" id="UP000650511">
    <property type="component" value="Unassembled WGS sequence"/>
</dbReference>